<name>A0AAV4EZZ2_9GAST</name>
<evidence type="ECO:0008006" key="3">
    <source>
        <dbReference type="Google" id="ProtNLM"/>
    </source>
</evidence>
<dbReference type="AlphaFoldDB" id="A0AAV4EZZ2"/>
<evidence type="ECO:0000313" key="2">
    <source>
        <dbReference type="Proteomes" id="UP000762676"/>
    </source>
</evidence>
<protein>
    <recommendedName>
        <fullName evidence="3">MULE transposase domain-containing protein</fullName>
    </recommendedName>
</protein>
<reference evidence="1 2" key="1">
    <citation type="journal article" date="2021" name="Elife">
        <title>Chloroplast acquisition without the gene transfer in kleptoplastic sea slugs, Plakobranchus ocellatus.</title>
        <authorList>
            <person name="Maeda T."/>
            <person name="Takahashi S."/>
            <person name="Yoshida T."/>
            <person name="Shimamura S."/>
            <person name="Takaki Y."/>
            <person name="Nagai Y."/>
            <person name="Toyoda A."/>
            <person name="Suzuki Y."/>
            <person name="Arimoto A."/>
            <person name="Ishii H."/>
            <person name="Satoh N."/>
            <person name="Nishiyama T."/>
            <person name="Hasebe M."/>
            <person name="Maruyama T."/>
            <person name="Minagawa J."/>
            <person name="Obokata J."/>
            <person name="Shigenobu S."/>
        </authorList>
    </citation>
    <scope>NUCLEOTIDE SEQUENCE [LARGE SCALE GENOMIC DNA]</scope>
</reference>
<keyword evidence="2" id="KW-1185">Reference proteome</keyword>
<evidence type="ECO:0000313" key="1">
    <source>
        <dbReference type="EMBL" id="GFR66100.1"/>
    </source>
</evidence>
<sequence length="115" mass="13057">MVDKDMSEIVAMGAIVPGIPINLCQFHISQALERYLREEIGRGSSVLQVVLDSFMNHINTESEEDFVKIKENISNIVPLPLVDCFENCWRSKRHLWGASCNTHVLRFHASTTKSI</sequence>
<dbReference type="EMBL" id="BMAT01000427">
    <property type="protein sequence ID" value="GFR66100.1"/>
    <property type="molecule type" value="Genomic_DNA"/>
</dbReference>
<dbReference type="Proteomes" id="UP000762676">
    <property type="component" value="Unassembled WGS sequence"/>
</dbReference>
<accession>A0AAV4EZZ2</accession>
<organism evidence="1 2">
    <name type="scientific">Elysia marginata</name>
    <dbReference type="NCBI Taxonomy" id="1093978"/>
    <lineage>
        <taxon>Eukaryota</taxon>
        <taxon>Metazoa</taxon>
        <taxon>Spiralia</taxon>
        <taxon>Lophotrochozoa</taxon>
        <taxon>Mollusca</taxon>
        <taxon>Gastropoda</taxon>
        <taxon>Heterobranchia</taxon>
        <taxon>Euthyneura</taxon>
        <taxon>Panpulmonata</taxon>
        <taxon>Sacoglossa</taxon>
        <taxon>Placobranchoidea</taxon>
        <taxon>Plakobranchidae</taxon>
        <taxon>Elysia</taxon>
    </lineage>
</organism>
<gene>
    <name evidence="1" type="ORF">ElyMa_000219300</name>
</gene>
<comment type="caution">
    <text evidence="1">The sequence shown here is derived from an EMBL/GenBank/DDBJ whole genome shotgun (WGS) entry which is preliminary data.</text>
</comment>
<proteinExistence type="predicted"/>